<dbReference type="Proteomes" id="UP000030665">
    <property type="component" value="Unassembled WGS sequence"/>
</dbReference>
<dbReference type="EMBL" id="HG806674">
    <property type="protein sequence ID" value="CDW59657.1"/>
    <property type="molecule type" value="Genomic_DNA"/>
</dbReference>
<name>A0A077ZH56_TRITR</name>
<evidence type="ECO:0000313" key="1">
    <source>
        <dbReference type="EMBL" id="CDW59657.1"/>
    </source>
</evidence>
<accession>A0A077ZH56</accession>
<proteinExistence type="predicted"/>
<protein>
    <submittedName>
        <fullName evidence="1">Related to neomycin resistance protein NEO1</fullName>
    </submittedName>
</protein>
<gene>
    <name evidence="1" type="ORF">TTRE_0000799501</name>
</gene>
<organism evidence="1 2">
    <name type="scientific">Trichuris trichiura</name>
    <name type="common">Whipworm</name>
    <name type="synonym">Trichocephalus trichiurus</name>
    <dbReference type="NCBI Taxonomy" id="36087"/>
    <lineage>
        <taxon>Eukaryota</taxon>
        <taxon>Metazoa</taxon>
        <taxon>Ecdysozoa</taxon>
        <taxon>Nematoda</taxon>
        <taxon>Enoplea</taxon>
        <taxon>Dorylaimia</taxon>
        <taxon>Trichinellida</taxon>
        <taxon>Trichuridae</taxon>
        <taxon>Trichuris</taxon>
    </lineage>
</organism>
<keyword evidence="2" id="KW-1185">Reference proteome</keyword>
<reference evidence="1" key="2">
    <citation type="submission" date="2014-03" db="EMBL/GenBank/DDBJ databases">
        <title>The whipworm genome and dual-species transcriptomics of an intimate host-pathogen interaction.</title>
        <authorList>
            <person name="Foth B.J."/>
            <person name="Tsai I.J."/>
            <person name="Reid A.J."/>
            <person name="Bancroft A.J."/>
            <person name="Nichol S."/>
            <person name="Tracey A."/>
            <person name="Holroyd N."/>
            <person name="Cotton J.A."/>
            <person name="Stanley E.J."/>
            <person name="Zarowiecki M."/>
            <person name="Liu J.Z."/>
            <person name="Huckvale T."/>
            <person name="Cooper P.J."/>
            <person name="Grencis R.K."/>
            <person name="Berriman M."/>
        </authorList>
    </citation>
    <scope>NUCLEOTIDE SEQUENCE [LARGE SCALE GENOMIC DNA]</scope>
</reference>
<reference evidence="1" key="1">
    <citation type="submission" date="2014-01" db="EMBL/GenBank/DDBJ databases">
        <authorList>
            <person name="Aslett M."/>
        </authorList>
    </citation>
    <scope>NUCLEOTIDE SEQUENCE</scope>
</reference>
<sequence>MIIRFVTAPPIATPACLRMTCSAVTERTHIFTVRRIQRSSASHPEIMDVQLQKLAKPNPCSTIDKRKN</sequence>
<evidence type="ECO:0000313" key="2">
    <source>
        <dbReference type="Proteomes" id="UP000030665"/>
    </source>
</evidence>
<dbReference type="AlphaFoldDB" id="A0A077ZH56"/>